<evidence type="ECO:0000313" key="10">
    <source>
        <dbReference type="EMBL" id="KTD06208.1"/>
    </source>
</evidence>
<dbReference type="Pfam" id="PF01266">
    <property type="entry name" value="DAO"/>
    <property type="match status" value="1"/>
</dbReference>
<dbReference type="SUPFAM" id="SSF51905">
    <property type="entry name" value="FAD/NAD(P)-binding domain"/>
    <property type="match status" value="1"/>
</dbReference>
<dbReference type="Gene3D" id="3.30.9.10">
    <property type="entry name" value="D-Amino Acid Oxidase, subunit A, domain 2"/>
    <property type="match status" value="1"/>
</dbReference>
<dbReference type="InterPro" id="IPR023209">
    <property type="entry name" value="DAO"/>
</dbReference>
<dbReference type="Gene3D" id="3.50.50.60">
    <property type="entry name" value="FAD/NAD(P)-binding domain"/>
    <property type="match status" value="1"/>
</dbReference>
<protein>
    <recommendedName>
        <fullName evidence="7">D-amino-acid oxidase</fullName>
        <ecNumber evidence="6">1.4.3.3</ecNumber>
    </recommendedName>
</protein>
<reference evidence="11 13" key="2">
    <citation type="submission" date="2018-06" db="EMBL/GenBank/DDBJ databases">
        <authorList>
            <consortium name="Pathogen Informatics"/>
            <person name="Doyle S."/>
        </authorList>
    </citation>
    <scope>NUCLEOTIDE SEQUENCE [LARGE SCALE GENOMIC DNA]</scope>
    <source>
        <strain evidence="11 13">NCTC12388</strain>
    </source>
</reference>
<evidence type="ECO:0000256" key="8">
    <source>
        <dbReference type="ARBA" id="ARBA00049547"/>
    </source>
</evidence>
<evidence type="ECO:0000259" key="9">
    <source>
        <dbReference type="Pfam" id="PF01266"/>
    </source>
</evidence>
<evidence type="ECO:0000313" key="13">
    <source>
        <dbReference type="Proteomes" id="UP000254476"/>
    </source>
</evidence>
<dbReference type="GO" id="GO:0071949">
    <property type="term" value="F:FAD binding"/>
    <property type="evidence" value="ECO:0007669"/>
    <property type="project" value="InterPro"/>
</dbReference>
<dbReference type="AlphaFoldDB" id="A0A378J652"/>
<evidence type="ECO:0000256" key="2">
    <source>
        <dbReference type="ARBA" id="ARBA00006730"/>
    </source>
</evidence>
<evidence type="ECO:0000256" key="6">
    <source>
        <dbReference type="ARBA" id="ARBA00039101"/>
    </source>
</evidence>
<reference evidence="10 12" key="1">
    <citation type="submission" date="2015-11" db="EMBL/GenBank/DDBJ databases">
        <title>Genomic analysis of 38 Legionella species identifies large and diverse effector repertoires.</title>
        <authorList>
            <person name="Burstein D."/>
            <person name="Amaro F."/>
            <person name="Zusman T."/>
            <person name="Lifshitz Z."/>
            <person name="Cohen O."/>
            <person name="Gilbert J.A."/>
            <person name="Pupko T."/>
            <person name="Shuman H.A."/>
            <person name="Segal G."/>
        </authorList>
    </citation>
    <scope>NUCLEOTIDE SEQUENCE [LARGE SCALE GENOMIC DNA]</scope>
    <source>
        <strain evidence="10 12">Lyon 8420412</strain>
    </source>
</reference>
<gene>
    <name evidence="11" type="primary">thiO_1</name>
    <name evidence="10" type="synonym">thiO</name>
    <name evidence="10" type="ORF">Lgra_2985</name>
    <name evidence="11" type="ORF">NCTC12388_00946</name>
</gene>
<evidence type="ECO:0000313" key="12">
    <source>
        <dbReference type="Proteomes" id="UP000054691"/>
    </source>
</evidence>
<feature type="domain" description="FAD dependent oxidoreductase" evidence="9">
    <location>
        <begin position="4"/>
        <end position="329"/>
    </location>
</feature>
<dbReference type="Proteomes" id="UP000254476">
    <property type="component" value="Unassembled WGS sequence"/>
</dbReference>
<dbReference type="STRING" id="45066.Lgra_2985"/>
<dbReference type="EMBL" id="LNYE01000029">
    <property type="protein sequence ID" value="KTD06208.1"/>
    <property type="molecule type" value="Genomic_DNA"/>
</dbReference>
<evidence type="ECO:0000256" key="5">
    <source>
        <dbReference type="ARBA" id="ARBA00023002"/>
    </source>
</evidence>
<accession>A0A378J652</accession>
<proteinExistence type="inferred from homology"/>
<comment type="cofactor">
    <cofactor evidence="1">
        <name>FAD</name>
        <dbReference type="ChEBI" id="CHEBI:57692"/>
    </cofactor>
</comment>
<dbReference type="EC" id="1.4.3.3" evidence="6"/>
<evidence type="ECO:0000256" key="1">
    <source>
        <dbReference type="ARBA" id="ARBA00001974"/>
    </source>
</evidence>
<keyword evidence="5" id="KW-0560">Oxidoreductase</keyword>
<dbReference type="InterPro" id="IPR006076">
    <property type="entry name" value="FAD-dep_OxRdtase"/>
</dbReference>
<dbReference type="PANTHER" id="PTHR11530:SF11">
    <property type="entry name" value="D-ASPARTATE OXIDASE"/>
    <property type="match status" value="1"/>
</dbReference>
<keyword evidence="3" id="KW-0285">Flavoprotein</keyword>
<sequence length="354" mass="40578">MKNAAVVGAGILGCLLALRLHHEGWQVTVFESETSFNNCSNAAAGLLAPMSELDKAEQVIFDLGVESVKKLWRCILNQLNEPIYFRQQGSLILHHPQDKAEWQKFSARIVNKLSSTCYELLNHHALKQIEPELSQFQTAYYFPQEGQIDNQTLLWALKDHLCQLGVLWRGGVFVSSMYPGRIEIGQQSYAFDFVFDCRGLGAKKTFPDLRGLRGELIWLHAPEVKLQRPIRLLHPRYYIYIVPRPHSYYLLGASELETEDLSPISVHTTLELLTAAYYVHRGFAEARIIKTVTHSRPTLTHHQPRIKYAKQFIAVNGLYRHGYLIAPALVEEVLRGLKSNQEEIYYPELWEAYS</sequence>
<dbReference type="GO" id="GO:0003884">
    <property type="term" value="F:D-amino-acid oxidase activity"/>
    <property type="evidence" value="ECO:0007669"/>
    <property type="project" value="UniProtKB-EC"/>
</dbReference>
<dbReference type="RefSeq" id="WP_058500071.1">
    <property type="nucleotide sequence ID" value="NZ_CAAAHW010000001.1"/>
</dbReference>
<comment type="catalytic activity">
    <reaction evidence="8">
        <text>a D-alpha-amino acid + O2 + H2O = a 2-oxocarboxylate + H2O2 + NH4(+)</text>
        <dbReference type="Rhea" id="RHEA:21816"/>
        <dbReference type="ChEBI" id="CHEBI:15377"/>
        <dbReference type="ChEBI" id="CHEBI:15379"/>
        <dbReference type="ChEBI" id="CHEBI:16240"/>
        <dbReference type="ChEBI" id="CHEBI:28938"/>
        <dbReference type="ChEBI" id="CHEBI:35179"/>
        <dbReference type="ChEBI" id="CHEBI:59871"/>
        <dbReference type="EC" id="1.4.3.3"/>
    </reaction>
    <physiologicalReaction direction="left-to-right" evidence="8">
        <dbReference type="Rhea" id="RHEA:21817"/>
    </physiologicalReaction>
</comment>
<dbReference type="EMBL" id="UGOB01000001">
    <property type="protein sequence ID" value="STX43085.1"/>
    <property type="molecule type" value="Genomic_DNA"/>
</dbReference>
<name>A0A378J652_9GAMM</name>
<comment type="similarity">
    <text evidence="2">Belongs to the DAMOX/DASOX family.</text>
</comment>
<evidence type="ECO:0000256" key="4">
    <source>
        <dbReference type="ARBA" id="ARBA00022827"/>
    </source>
</evidence>
<organism evidence="11 13">
    <name type="scientific">Legionella gratiana</name>
    <dbReference type="NCBI Taxonomy" id="45066"/>
    <lineage>
        <taxon>Bacteria</taxon>
        <taxon>Pseudomonadati</taxon>
        <taxon>Pseudomonadota</taxon>
        <taxon>Gammaproteobacteria</taxon>
        <taxon>Legionellales</taxon>
        <taxon>Legionellaceae</taxon>
        <taxon>Legionella</taxon>
    </lineage>
</organism>
<evidence type="ECO:0000256" key="7">
    <source>
        <dbReference type="ARBA" id="ARBA00039751"/>
    </source>
</evidence>
<dbReference type="Proteomes" id="UP000054691">
    <property type="component" value="Unassembled WGS sequence"/>
</dbReference>
<dbReference type="SUPFAM" id="SSF54373">
    <property type="entry name" value="FAD-linked reductases, C-terminal domain"/>
    <property type="match status" value="1"/>
</dbReference>
<keyword evidence="12" id="KW-1185">Reference proteome</keyword>
<evidence type="ECO:0000256" key="3">
    <source>
        <dbReference type="ARBA" id="ARBA00022630"/>
    </source>
</evidence>
<evidence type="ECO:0000313" key="11">
    <source>
        <dbReference type="EMBL" id="STX43085.1"/>
    </source>
</evidence>
<dbReference type="InterPro" id="IPR036188">
    <property type="entry name" value="FAD/NAD-bd_sf"/>
</dbReference>
<dbReference type="OrthoDB" id="9790035at2"/>
<dbReference type="PANTHER" id="PTHR11530">
    <property type="entry name" value="D-AMINO ACID OXIDASE"/>
    <property type="match status" value="1"/>
</dbReference>
<keyword evidence="4" id="KW-0274">FAD</keyword>
<dbReference type="GO" id="GO:0046416">
    <property type="term" value="P:D-amino acid metabolic process"/>
    <property type="evidence" value="ECO:0007669"/>
    <property type="project" value="InterPro"/>
</dbReference>